<keyword evidence="4" id="KW-1185">Reference proteome</keyword>
<dbReference type="Proteomes" id="UP000789739">
    <property type="component" value="Unassembled WGS sequence"/>
</dbReference>
<feature type="region of interest" description="Disordered" evidence="2">
    <location>
        <begin position="50"/>
        <end position="80"/>
    </location>
</feature>
<comment type="caution">
    <text evidence="3">The sequence shown here is derived from an EMBL/GenBank/DDBJ whole genome shotgun (WGS) entry which is preliminary data.</text>
</comment>
<protein>
    <submittedName>
        <fullName evidence="3">1420_t:CDS:1</fullName>
    </submittedName>
</protein>
<dbReference type="OrthoDB" id="2373850at2759"/>
<evidence type="ECO:0000256" key="1">
    <source>
        <dbReference type="SAM" id="Coils"/>
    </source>
</evidence>
<feature type="coiled-coil region" evidence="1">
    <location>
        <begin position="266"/>
        <end position="296"/>
    </location>
</feature>
<gene>
    <name evidence="3" type="ORF">PBRASI_LOCUS9758</name>
</gene>
<accession>A0A9N9DHR2</accession>
<evidence type="ECO:0000256" key="2">
    <source>
        <dbReference type="SAM" id="MobiDB-lite"/>
    </source>
</evidence>
<evidence type="ECO:0000313" key="3">
    <source>
        <dbReference type="EMBL" id="CAG8640787.1"/>
    </source>
</evidence>
<keyword evidence="1" id="KW-0175">Coiled coil</keyword>
<organism evidence="3 4">
    <name type="scientific">Paraglomus brasilianum</name>
    <dbReference type="NCBI Taxonomy" id="144538"/>
    <lineage>
        <taxon>Eukaryota</taxon>
        <taxon>Fungi</taxon>
        <taxon>Fungi incertae sedis</taxon>
        <taxon>Mucoromycota</taxon>
        <taxon>Glomeromycotina</taxon>
        <taxon>Glomeromycetes</taxon>
        <taxon>Paraglomerales</taxon>
        <taxon>Paraglomeraceae</taxon>
        <taxon>Paraglomus</taxon>
    </lineage>
</organism>
<name>A0A9N9DHR2_9GLOM</name>
<dbReference type="AlphaFoldDB" id="A0A9N9DHR2"/>
<evidence type="ECO:0000313" key="4">
    <source>
        <dbReference type="Proteomes" id="UP000789739"/>
    </source>
</evidence>
<dbReference type="EMBL" id="CAJVPI010002314">
    <property type="protein sequence ID" value="CAG8640787.1"/>
    <property type="molecule type" value="Genomic_DNA"/>
</dbReference>
<proteinExistence type="predicted"/>
<sequence>MTEQEKLQEEIINKRKEINRLRKDPSNPPGWITQAEKELERLENEYRYHFEGGDKPTVDHLGRPIKQSKEENKEQEKQALEEKIKRLQQQLNMAKRLRKEGHPTYTDYEIQKLEEPLAKAKEEYKSKFGELPSSLRDNNEICVEATDVNEGLEYLPMSLAESTKRARFGFNRIGYSDIECSSHGTDAKCKAIQDELRPYDYDLEAWQLAHPERMIIARPEYFTNADNKKIDRLEQKQENLTEVFTPSVVPATEIGRETKRNKELTREQKLSRINYLEKELKEISKQRKDLERNQSRSET</sequence>
<reference evidence="3" key="1">
    <citation type="submission" date="2021-06" db="EMBL/GenBank/DDBJ databases">
        <authorList>
            <person name="Kallberg Y."/>
            <person name="Tangrot J."/>
            <person name="Rosling A."/>
        </authorList>
    </citation>
    <scope>NUCLEOTIDE SEQUENCE</scope>
    <source>
        <strain evidence="3">BR232B</strain>
    </source>
</reference>